<dbReference type="PANTHER" id="PTHR36784:SF1">
    <property type="entry name" value="HISTONE-LYSINE N-METHYLTRANSFERASE"/>
    <property type="match status" value="1"/>
</dbReference>
<feature type="transmembrane region" description="Helical" evidence="2">
    <location>
        <begin position="59"/>
        <end position="81"/>
    </location>
</feature>
<evidence type="ECO:0000256" key="1">
    <source>
        <dbReference type="SAM" id="MobiDB-lite"/>
    </source>
</evidence>
<evidence type="ECO:0000256" key="2">
    <source>
        <dbReference type="SAM" id="Phobius"/>
    </source>
</evidence>
<keyword evidence="2" id="KW-1133">Transmembrane helix</keyword>
<evidence type="ECO:0000313" key="4">
    <source>
        <dbReference type="Proteomes" id="UP001419268"/>
    </source>
</evidence>
<proteinExistence type="predicted"/>
<gene>
    <name evidence="3" type="ORF">Scep_008186</name>
</gene>
<keyword evidence="2" id="KW-0812">Transmembrane</keyword>
<dbReference type="EMBL" id="JBBNAG010000003">
    <property type="protein sequence ID" value="KAK9149429.1"/>
    <property type="molecule type" value="Genomic_DNA"/>
</dbReference>
<sequence>MAMAMKRLSRKQWRMSRGEDEDDDDRFSLPTHDDSRPIDTHEQEELIRMFEQKQCQQSFLWRSIFATILFCFMAFLIFSIYHQASYPWELSIGSKQRYHAYFMDEVASWIVISADWVAVLACLMAVKGLLLHSSKHHRKWILYSCCAGLSLTVFWLYHMIRLPRFRWDIIWLPFGPISGAGICLYVDHLLAESSEEIRKLRGHMYSFKAS</sequence>
<accession>A0AAP0KDA2</accession>
<name>A0AAP0KDA2_9MAGN</name>
<evidence type="ECO:0000313" key="3">
    <source>
        <dbReference type="EMBL" id="KAK9149429.1"/>
    </source>
</evidence>
<feature type="transmembrane region" description="Helical" evidence="2">
    <location>
        <begin position="169"/>
        <end position="191"/>
    </location>
</feature>
<dbReference type="Proteomes" id="UP001419268">
    <property type="component" value="Unassembled WGS sequence"/>
</dbReference>
<protein>
    <submittedName>
        <fullName evidence="3">Uncharacterized protein</fullName>
    </submittedName>
</protein>
<feature type="transmembrane region" description="Helical" evidence="2">
    <location>
        <begin position="140"/>
        <end position="157"/>
    </location>
</feature>
<comment type="caution">
    <text evidence="3">The sequence shown here is derived from an EMBL/GenBank/DDBJ whole genome shotgun (WGS) entry which is preliminary data.</text>
</comment>
<dbReference type="AlphaFoldDB" id="A0AAP0KDA2"/>
<feature type="transmembrane region" description="Helical" evidence="2">
    <location>
        <begin position="106"/>
        <end position="128"/>
    </location>
</feature>
<feature type="region of interest" description="Disordered" evidence="1">
    <location>
        <begin position="1"/>
        <end position="37"/>
    </location>
</feature>
<reference evidence="3 4" key="1">
    <citation type="submission" date="2024-01" db="EMBL/GenBank/DDBJ databases">
        <title>Genome assemblies of Stephania.</title>
        <authorList>
            <person name="Yang L."/>
        </authorList>
    </citation>
    <scope>NUCLEOTIDE SEQUENCE [LARGE SCALE GENOMIC DNA]</scope>
    <source>
        <strain evidence="3">JXDWG</strain>
        <tissue evidence="3">Leaf</tissue>
    </source>
</reference>
<dbReference type="PANTHER" id="PTHR36784">
    <property type="entry name" value="HISTONE-LYSINE N-METHYLTRANSFERASE"/>
    <property type="match status" value="1"/>
</dbReference>
<keyword evidence="2" id="KW-0472">Membrane</keyword>
<keyword evidence="4" id="KW-1185">Reference proteome</keyword>
<organism evidence="3 4">
    <name type="scientific">Stephania cephalantha</name>
    <dbReference type="NCBI Taxonomy" id="152367"/>
    <lineage>
        <taxon>Eukaryota</taxon>
        <taxon>Viridiplantae</taxon>
        <taxon>Streptophyta</taxon>
        <taxon>Embryophyta</taxon>
        <taxon>Tracheophyta</taxon>
        <taxon>Spermatophyta</taxon>
        <taxon>Magnoliopsida</taxon>
        <taxon>Ranunculales</taxon>
        <taxon>Menispermaceae</taxon>
        <taxon>Menispermoideae</taxon>
        <taxon>Cissampelideae</taxon>
        <taxon>Stephania</taxon>
    </lineage>
</organism>